<proteinExistence type="predicted"/>
<dbReference type="OrthoDB" id="6236612at2"/>
<feature type="domain" description="Capsule biosynthesis GfcC-like N-terminal" evidence="3">
    <location>
        <begin position="39"/>
        <end position="139"/>
    </location>
</feature>
<sequence length="307" mass="34044">MSAFFKYLLGFAVAFSSAQLVPGYAYAQEQEQQQNIAVSVYIIKNGQQQRLDFNESPNLLSVYQAAMQSNLLPLTPYWPTTRLVSSSKQEQVKQQQQRLISELEELASYWEAASEPELAATASSVAAQVAQWPVVGAEFVGRIDTAITGMRQSGIDTVEPALYAYLDQIRISNRISINNNPYLPAGGYSFLISPEHAEGAVPHWYVIGAVNQVIEAPYIADLSVRDMVRKVRLNEFSLPGASNSHLWQINLAGAVQQVPIAYYNASGEPAIVGGIWVLGFQQNQLPEQYKQINQQLAELAKYWNVAL</sequence>
<evidence type="ECO:0000259" key="3">
    <source>
        <dbReference type="Pfam" id="PF20616"/>
    </source>
</evidence>
<feature type="signal peptide" evidence="1">
    <location>
        <begin position="1"/>
        <end position="27"/>
    </location>
</feature>
<evidence type="ECO:0000313" key="5">
    <source>
        <dbReference type="Proteomes" id="UP000194450"/>
    </source>
</evidence>
<evidence type="ECO:0000313" key="4">
    <source>
        <dbReference type="EMBL" id="SMQ61670.1"/>
    </source>
</evidence>
<dbReference type="Pfam" id="PF20616">
    <property type="entry name" value="Caps_syn_GfcC_N"/>
    <property type="match status" value="1"/>
</dbReference>
<feature type="chain" id="PRO_5013119769" evidence="1">
    <location>
        <begin position="28"/>
        <end position="307"/>
    </location>
</feature>
<protein>
    <submittedName>
        <fullName evidence="4">Capsule biosynthesis GfcC</fullName>
    </submittedName>
</protein>
<evidence type="ECO:0000256" key="1">
    <source>
        <dbReference type="SAM" id="SignalP"/>
    </source>
</evidence>
<dbReference type="EMBL" id="FXWH01000001">
    <property type="protein sequence ID" value="SMQ61670.1"/>
    <property type="molecule type" value="Genomic_DNA"/>
</dbReference>
<organism evidence="4 5">
    <name type="scientific">Pseudidiomarina planktonica</name>
    <dbReference type="NCBI Taxonomy" id="1323738"/>
    <lineage>
        <taxon>Bacteria</taxon>
        <taxon>Pseudomonadati</taxon>
        <taxon>Pseudomonadota</taxon>
        <taxon>Gammaproteobacteria</taxon>
        <taxon>Alteromonadales</taxon>
        <taxon>Idiomarinaceae</taxon>
        <taxon>Pseudidiomarina</taxon>
    </lineage>
</organism>
<keyword evidence="5" id="KW-1185">Reference proteome</keyword>
<dbReference type="InterPro" id="IPR046459">
    <property type="entry name" value="Caps_syn_GfcC_N"/>
</dbReference>
<dbReference type="Pfam" id="PF06251">
    <property type="entry name" value="Caps_syn_GfcC_C"/>
    <property type="match status" value="1"/>
</dbReference>
<dbReference type="RefSeq" id="WP_086433764.1">
    <property type="nucleotide sequence ID" value="NZ_FXWH01000001.1"/>
</dbReference>
<dbReference type="AlphaFoldDB" id="A0A1Y6EL43"/>
<dbReference type="Proteomes" id="UP000194450">
    <property type="component" value="Unassembled WGS sequence"/>
</dbReference>
<dbReference type="InterPro" id="IPR010425">
    <property type="entry name" value="Caps_synth_GfcC-like_C"/>
</dbReference>
<name>A0A1Y6EL43_9GAMM</name>
<accession>A0A1Y6EL43</accession>
<reference evidence="5" key="1">
    <citation type="submission" date="2017-04" db="EMBL/GenBank/DDBJ databases">
        <authorList>
            <person name="Varghese N."/>
            <person name="Submissions S."/>
        </authorList>
    </citation>
    <scope>NUCLEOTIDE SEQUENCE [LARGE SCALE GENOMIC DNA]</scope>
</reference>
<gene>
    <name evidence="4" type="ORF">SAMN06297229_0596</name>
</gene>
<dbReference type="Gene3D" id="3.10.560.10">
    <property type="entry name" value="Outer membrane lipoprotein wza domain like"/>
    <property type="match status" value="1"/>
</dbReference>
<evidence type="ECO:0000259" key="2">
    <source>
        <dbReference type="Pfam" id="PF06251"/>
    </source>
</evidence>
<keyword evidence="1" id="KW-0732">Signal</keyword>
<feature type="domain" description="Capsule biosynthesis GfcC-like C-terminal" evidence="2">
    <location>
        <begin position="213"/>
        <end position="299"/>
    </location>
</feature>